<accession>A0A5C8KSH0</accession>
<organism evidence="1 2">
    <name type="scientific">Alkalisalibacterium limincola</name>
    <dbReference type="NCBI Taxonomy" id="2699169"/>
    <lineage>
        <taxon>Bacteria</taxon>
        <taxon>Pseudomonadati</taxon>
        <taxon>Pseudomonadota</taxon>
        <taxon>Gammaproteobacteria</taxon>
        <taxon>Lysobacterales</taxon>
        <taxon>Lysobacteraceae</taxon>
        <taxon>Alkalisalibacterium</taxon>
    </lineage>
</organism>
<protein>
    <submittedName>
        <fullName evidence="1">Uncharacterized protein</fullName>
    </submittedName>
</protein>
<dbReference type="RefSeq" id="WP_147891440.1">
    <property type="nucleotide sequence ID" value="NZ_VRTS01000004.1"/>
</dbReference>
<keyword evidence="2" id="KW-1185">Reference proteome</keyword>
<dbReference type="AlphaFoldDB" id="A0A5C8KSH0"/>
<gene>
    <name evidence="1" type="ORF">FU658_07025</name>
</gene>
<dbReference type="Proteomes" id="UP000321248">
    <property type="component" value="Unassembled WGS sequence"/>
</dbReference>
<name>A0A5C8KSH0_9GAMM</name>
<dbReference type="OrthoDB" id="5294130at2"/>
<comment type="caution">
    <text evidence="1">The sequence shown here is derived from an EMBL/GenBank/DDBJ whole genome shotgun (WGS) entry which is preliminary data.</text>
</comment>
<dbReference type="EMBL" id="VRTS01000004">
    <property type="protein sequence ID" value="TXK62518.1"/>
    <property type="molecule type" value="Genomic_DNA"/>
</dbReference>
<evidence type="ECO:0000313" key="2">
    <source>
        <dbReference type="Proteomes" id="UP000321248"/>
    </source>
</evidence>
<reference evidence="1 2" key="1">
    <citation type="submission" date="2019-08" db="EMBL/GenBank/DDBJ databases">
        <authorList>
            <person name="Karlyshev A.V."/>
        </authorList>
    </citation>
    <scope>NUCLEOTIDE SEQUENCE [LARGE SCALE GENOMIC DNA]</scope>
    <source>
        <strain evidence="1 2">Alg18-2.2</strain>
    </source>
</reference>
<evidence type="ECO:0000313" key="1">
    <source>
        <dbReference type="EMBL" id="TXK62518.1"/>
    </source>
</evidence>
<sequence length="79" mass="8552">MDRFLIEHRIPTKVRGRRVYKPGGGGIDVPLHGFQADGIAFELTVLPLAFLPTGPLDANGASVAERADLRTVQALSDLR</sequence>
<proteinExistence type="predicted"/>